<keyword evidence="6" id="KW-0508">mRNA splicing</keyword>
<evidence type="ECO:0000256" key="5">
    <source>
        <dbReference type="ARBA" id="ARBA00023163"/>
    </source>
</evidence>
<feature type="domain" description="Pinin/SDK/MemA protein" evidence="9">
    <location>
        <begin position="56"/>
        <end position="158"/>
    </location>
</feature>
<evidence type="ECO:0000256" key="2">
    <source>
        <dbReference type="ARBA" id="ARBA00010386"/>
    </source>
</evidence>
<keyword evidence="11" id="KW-1185">Reference proteome</keyword>
<dbReference type="Proteomes" id="UP000827549">
    <property type="component" value="Chromosome 6"/>
</dbReference>
<reference evidence="10" key="1">
    <citation type="submission" date="2023-10" db="EMBL/GenBank/DDBJ databases">
        <authorList>
            <person name="Noh H."/>
        </authorList>
    </citation>
    <scope>NUCLEOTIDE SEQUENCE</scope>
    <source>
        <strain evidence="10">DUCC4014</strain>
    </source>
</reference>
<protein>
    <recommendedName>
        <fullName evidence="9">Pinin/SDK/MemA protein domain-containing protein</fullName>
    </recommendedName>
</protein>
<proteinExistence type="inferred from homology"/>
<feature type="region of interest" description="Disordered" evidence="8">
    <location>
        <begin position="246"/>
        <end position="295"/>
    </location>
</feature>
<evidence type="ECO:0000256" key="3">
    <source>
        <dbReference type="ARBA" id="ARBA00022664"/>
    </source>
</evidence>
<organism evidence="10 11">
    <name type="scientific">Vanrija pseudolonga</name>
    <dbReference type="NCBI Taxonomy" id="143232"/>
    <lineage>
        <taxon>Eukaryota</taxon>
        <taxon>Fungi</taxon>
        <taxon>Dikarya</taxon>
        <taxon>Basidiomycota</taxon>
        <taxon>Agaricomycotina</taxon>
        <taxon>Tremellomycetes</taxon>
        <taxon>Trichosporonales</taxon>
        <taxon>Trichosporonaceae</taxon>
        <taxon>Vanrija</taxon>
    </lineage>
</organism>
<dbReference type="EMBL" id="CP086719">
    <property type="protein sequence ID" value="WOO84467.1"/>
    <property type="molecule type" value="Genomic_DNA"/>
</dbReference>
<dbReference type="InterPro" id="IPR006786">
    <property type="entry name" value="Pinin_SDK_MemA"/>
</dbReference>
<evidence type="ECO:0000256" key="4">
    <source>
        <dbReference type="ARBA" id="ARBA00023015"/>
    </source>
</evidence>
<name>A0AAF0YEL1_9TREE</name>
<dbReference type="PANTHER" id="PTHR12707">
    <property type="entry name" value="PINN"/>
    <property type="match status" value="1"/>
</dbReference>
<evidence type="ECO:0000256" key="8">
    <source>
        <dbReference type="SAM" id="MobiDB-lite"/>
    </source>
</evidence>
<feature type="region of interest" description="Disordered" evidence="8">
    <location>
        <begin position="1"/>
        <end position="96"/>
    </location>
</feature>
<dbReference type="GO" id="GO:0008380">
    <property type="term" value="P:RNA splicing"/>
    <property type="evidence" value="ECO:0007669"/>
    <property type="project" value="UniProtKB-KW"/>
</dbReference>
<keyword evidence="5" id="KW-0804">Transcription</keyword>
<dbReference type="GO" id="GO:0006397">
    <property type="term" value="P:mRNA processing"/>
    <property type="evidence" value="ECO:0007669"/>
    <property type="project" value="UniProtKB-KW"/>
</dbReference>
<evidence type="ECO:0000313" key="10">
    <source>
        <dbReference type="EMBL" id="WOO84467.1"/>
    </source>
</evidence>
<dbReference type="RefSeq" id="XP_062630493.1">
    <property type="nucleotide sequence ID" value="XM_062774509.1"/>
</dbReference>
<dbReference type="InterPro" id="IPR039853">
    <property type="entry name" value="Pinin"/>
</dbReference>
<keyword evidence="4" id="KW-0805">Transcription regulation</keyword>
<keyword evidence="3" id="KW-0507">mRNA processing</keyword>
<dbReference type="PANTHER" id="PTHR12707:SF0">
    <property type="entry name" value="PININ"/>
    <property type="match status" value="1"/>
</dbReference>
<feature type="compositionally biased region" description="Basic and acidic residues" evidence="8">
    <location>
        <begin position="1"/>
        <end position="12"/>
    </location>
</feature>
<feature type="compositionally biased region" description="Basic and acidic residues" evidence="8">
    <location>
        <begin position="49"/>
        <end position="60"/>
    </location>
</feature>
<evidence type="ECO:0000313" key="11">
    <source>
        <dbReference type="Proteomes" id="UP000827549"/>
    </source>
</evidence>
<feature type="compositionally biased region" description="Basic and acidic residues" evidence="8">
    <location>
        <begin position="74"/>
        <end position="96"/>
    </location>
</feature>
<sequence length="295" mass="32616">MDGEASPRRSPEPVEPPAVHAESSKSASPRRPDADGEDANAPPTKRARPTRDRKAEDTTRSRRMFGNLLGTLQKFKDDDGKSRGSEAAKRREQTSARIAERLRSETTKQHAIAETERELKALKVAGESAVYVLKHKEIALEAQHSAMRTAARYLHTTADNRTPLFEVLIPAASLPLARGPGRGDKGLKALYFLPKVLLPHQEERLRAQAADADTAAADAGAALRTEKEEARAAAAANRERIAELGDKLHELKGKRGDDSSAPPREEPRDRERERERDEVFEVDVTAHGDEMEVEY</sequence>
<dbReference type="Pfam" id="PF04696">
    <property type="entry name" value="Pinin_SDK_memA"/>
    <property type="match status" value="1"/>
</dbReference>
<accession>A0AAF0YEL1</accession>
<keyword evidence="7" id="KW-0539">Nucleus</keyword>
<dbReference type="GO" id="GO:0071013">
    <property type="term" value="C:catalytic step 2 spliceosome"/>
    <property type="evidence" value="ECO:0007669"/>
    <property type="project" value="TreeGrafter"/>
</dbReference>
<evidence type="ECO:0000259" key="9">
    <source>
        <dbReference type="Pfam" id="PF04696"/>
    </source>
</evidence>
<comment type="similarity">
    <text evidence="2">Belongs to the pinin family.</text>
</comment>
<dbReference type="AlphaFoldDB" id="A0AAF0YEL1"/>
<comment type="subcellular location">
    <subcellularLocation>
        <location evidence="1">Nucleus</location>
    </subcellularLocation>
</comment>
<evidence type="ECO:0000256" key="7">
    <source>
        <dbReference type="ARBA" id="ARBA00023242"/>
    </source>
</evidence>
<gene>
    <name evidence="10" type="ORF">LOC62_06G007986</name>
</gene>
<dbReference type="GeneID" id="87811156"/>
<evidence type="ECO:0000256" key="1">
    <source>
        <dbReference type="ARBA" id="ARBA00004123"/>
    </source>
</evidence>
<evidence type="ECO:0000256" key="6">
    <source>
        <dbReference type="ARBA" id="ARBA00023187"/>
    </source>
</evidence>